<dbReference type="AlphaFoldDB" id="A0A1I5TEI3"/>
<sequence length="412" mass="45261">MPSVAQPTGVVEHLFRHSSGRLIATLARLLGPDRLDLAEEAVADALEQALRTWPHSGVPNNPRGWLFRAARNRAVDLLRRERSLRDKLPALVELDHAALDGDSGQDDELAMMLLCCHPDLPVPAQVALTLRTVGGLGVREIAAALLTKPATVAQRLTRAKRWLRNSGQPLELPPPEAVPARVDTVLSVLYLLFNEGYGATSGEAAVRAELCGEAIRLSRLLLTDRRTDVPRARALLALMLLQASRLPARVDERGDLLLFDEQDRGRWDRSMIAEGTRMFAAACVGAERSAYHVEAAIALCHAAAEKPGDTDWPRIVELYDQLLTLRPSPVTRLNRAIALAMVDGPEAGIAELERLGAEPRLREYPQLPAALGALWSRAGRPDLAAEHYRRALELPVSAPQHRFLRRRLAECG</sequence>
<evidence type="ECO:0000256" key="1">
    <source>
        <dbReference type="ARBA" id="ARBA00010641"/>
    </source>
</evidence>
<evidence type="ECO:0000256" key="3">
    <source>
        <dbReference type="ARBA" id="ARBA00023082"/>
    </source>
</evidence>
<dbReference type="Pfam" id="PF08281">
    <property type="entry name" value="Sigma70_r4_2"/>
    <property type="match status" value="1"/>
</dbReference>
<name>A0A1I5TEI3_9PSEU</name>
<protein>
    <submittedName>
        <fullName evidence="8">RNA polymerase sigma-70 factor, ECF subfamily</fullName>
    </submittedName>
</protein>
<dbReference type="Gene3D" id="1.25.40.10">
    <property type="entry name" value="Tetratricopeptide repeat domain"/>
    <property type="match status" value="1"/>
</dbReference>
<evidence type="ECO:0000256" key="4">
    <source>
        <dbReference type="ARBA" id="ARBA00023163"/>
    </source>
</evidence>
<dbReference type="SUPFAM" id="SSF88659">
    <property type="entry name" value="Sigma3 and sigma4 domains of RNA polymerase sigma factors"/>
    <property type="match status" value="1"/>
</dbReference>
<feature type="domain" description="DUF6596" evidence="7">
    <location>
        <begin position="181"/>
        <end position="282"/>
    </location>
</feature>
<dbReference type="InterPro" id="IPR013324">
    <property type="entry name" value="RNA_pol_sigma_r3/r4-like"/>
</dbReference>
<reference evidence="9" key="1">
    <citation type="submission" date="2016-10" db="EMBL/GenBank/DDBJ databases">
        <authorList>
            <person name="Varghese N."/>
            <person name="Submissions S."/>
        </authorList>
    </citation>
    <scope>NUCLEOTIDE SEQUENCE [LARGE SCALE GENOMIC DNA]</scope>
    <source>
        <strain evidence="9">CGMCC 4.5579</strain>
    </source>
</reference>
<dbReference type="GO" id="GO:0016987">
    <property type="term" value="F:sigma factor activity"/>
    <property type="evidence" value="ECO:0007669"/>
    <property type="project" value="UniProtKB-KW"/>
</dbReference>
<dbReference type="InterPro" id="IPR013249">
    <property type="entry name" value="RNA_pol_sigma70_r4_t2"/>
</dbReference>
<dbReference type="STRING" id="587909.SAMN05421810_103479"/>
<dbReference type="PANTHER" id="PTHR47756:SF2">
    <property type="entry name" value="BLL6612 PROTEIN"/>
    <property type="match status" value="1"/>
</dbReference>
<evidence type="ECO:0000259" key="5">
    <source>
        <dbReference type="Pfam" id="PF04542"/>
    </source>
</evidence>
<dbReference type="OrthoDB" id="9780299at2"/>
<dbReference type="Pfam" id="PF20239">
    <property type="entry name" value="DUF6596"/>
    <property type="match status" value="1"/>
</dbReference>
<dbReference type="GO" id="GO:0003677">
    <property type="term" value="F:DNA binding"/>
    <property type="evidence" value="ECO:0007669"/>
    <property type="project" value="InterPro"/>
</dbReference>
<dbReference type="Gene3D" id="1.10.1740.10">
    <property type="match status" value="1"/>
</dbReference>
<evidence type="ECO:0000313" key="8">
    <source>
        <dbReference type="EMBL" id="SFP80836.1"/>
    </source>
</evidence>
<dbReference type="NCBIfam" id="TIGR02937">
    <property type="entry name" value="sigma70-ECF"/>
    <property type="match status" value="1"/>
</dbReference>
<feature type="domain" description="RNA polymerase sigma-70 region 2" evidence="5">
    <location>
        <begin position="20"/>
        <end position="82"/>
    </location>
</feature>
<dbReference type="InterPro" id="IPR007627">
    <property type="entry name" value="RNA_pol_sigma70_r2"/>
</dbReference>
<keyword evidence="2" id="KW-0805">Transcription regulation</keyword>
<dbReference type="PANTHER" id="PTHR47756">
    <property type="entry name" value="BLL6612 PROTEIN-RELATED"/>
    <property type="match status" value="1"/>
</dbReference>
<keyword evidence="3" id="KW-0731">Sigma factor</keyword>
<keyword evidence="4" id="KW-0804">Transcription</keyword>
<dbReference type="InterPro" id="IPR046531">
    <property type="entry name" value="DUF6596"/>
</dbReference>
<dbReference type="Pfam" id="PF04542">
    <property type="entry name" value="Sigma70_r2"/>
    <property type="match status" value="1"/>
</dbReference>
<evidence type="ECO:0000313" key="9">
    <source>
        <dbReference type="Proteomes" id="UP000198727"/>
    </source>
</evidence>
<keyword evidence="9" id="KW-1185">Reference proteome</keyword>
<dbReference type="GO" id="GO:0006352">
    <property type="term" value="P:DNA-templated transcription initiation"/>
    <property type="evidence" value="ECO:0007669"/>
    <property type="project" value="InterPro"/>
</dbReference>
<accession>A0A1I5TEI3</accession>
<dbReference type="SUPFAM" id="SSF48452">
    <property type="entry name" value="TPR-like"/>
    <property type="match status" value="1"/>
</dbReference>
<dbReference type="InterPro" id="IPR013325">
    <property type="entry name" value="RNA_pol_sigma_r2"/>
</dbReference>
<evidence type="ECO:0000259" key="7">
    <source>
        <dbReference type="Pfam" id="PF20239"/>
    </source>
</evidence>
<organism evidence="8 9">
    <name type="scientific">Amycolatopsis arida</name>
    <dbReference type="NCBI Taxonomy" id="587909"/>
    <lineage>
        <taxon>Bacteria</taxon>
        <taxon>Bacillati</taxon>
        <taxon>Actinomycetota</taxon>
        <taxon>Actinomycetes</taxon>
        <taxon>Pseudonocardiales</taxon>
        <taxon>Pseudonocardiaceae</taxon>
        <taxon>Amycolatopsis</taxon>
    </lineage>
</organism>
<dbReference type="Proteomes" id="UP000198727">
    <property type="component" value="Unassembled WGS sequence"/>
</dbReference>
<dbReference type="EMBL" id="FOWW01000003">
    <property type="protein sequence ID" value="SFP80836.1"/>
    <property type="molecule type" value="Genomic_DNA"/>
</dbReference>
<comment type="similarity">
    <text evidence="1">Belongs to the sigma-70 factor family. ECF subfamily.</text>
</comment>
<feature type="domain" description="RNA polymerase sigma factor 70 region 4 type 2" evidence="6">
    <location>
        <begin position="111"/>
        <end position="163"/>
    </location>
</feature>
<dbReference type="InterPro" id="IPR014284">
    <property type="entry name" value="RNA_pol_sigma-70_dom"/>
</dbReference>
<evidence type="ECO:0000256" key="2">
    <source>
        <dbReference type="ARBA" id="ARBA00023015"/>
    </source>
</evidence>
<evidence type="ECO:0000259" key="6">
    <source>
        <dbReference type="Pfam" id="PF08281"/>
    </source>
</evidence>
<gene>
    <name evidence="8" type="ORF">SAMN05421810_103479</name>
</gene>
<dbReference type="RefSeq" id="WP_092530100.1">
    <property type="nucleotide sequence ID" value="NZ_FOWW01000003.1"/>
</dbReference>
<dbReference type="InterPro" id="IPR011990">
    <property type="entry name" value="TPR-like_helical_dom_sf"/>
</dbReference>
<dbReference type="Gene3D" id="1.10.10.10">
    <property type="entry name" value="Winged helix-like DNA-binding domain superfamily/Winged helix DNA-binding domain"/>
    <property type="match status" value="1"/>
</dbReference>
<dbReference type="InterPro" id="IPR036388">
    <property type="entry name" value="WH-like_DNA-bd_sf"/>
</dbReference>
<dbReference type="SUPFAM" id="SSF88946">
    <property type="entry name" value="Sigma2 domain of RNA polymerase sigma factors"/>
    <property type="match status" value="1"/>
</dbReference>
<proteinExistence type="inferred from homology"/>